<evidence type="ECO:0000313" key="5">
    <source>
        <dbReference type="EMBL" id="CAA7024067.1"/>
    </source>
</evidence>
<comment type="caution">
    <text evidence="5">The sequence shown here is derived from an EMBL/GenBank/DDBJ whole genome shotgun (WGS) entry which is preliminary data.</text>
</comment>
<dbReference type="Proteomes" id="UP000467841">
    <property type="component" value="Unassembled WGS sequence"/>
</dbReference>
<organism evidence="5 6">
    <name type="scientific">Microthlaspi erraticum</name>
    <dbReference type="NCBI Taxonomy" id="1685480"/>
    <lineage>
        <taxon>Eukaryota</taxon>
        <taxon>Viridiplantae</taxon>
        <taxon>Streptophyta</taxon>
        <taxon>Embryophyta</taxon>
        <taxon>Tracheophyta</taxon>
        <taxon>Spermatophyta</taxon>
        <taxon>Magnoliopsida</taxon>
        <taxon>eudicotyledons</taxon>
        <taxon>Gunneridae</taxon>
        <taxon>Pentapetalae</taxon>
        <taxon>rosids</taxon>
        <taxon>malvids</taxon>
        <taxon>Brassicales</taxon>
        <taxon>Brassicaceae</taxon>
        <taxon>Coluteocarpeae</taxon>
        <taxon>Microthlaspi</taxon>
    </lineage>
</organism>
<evidence type="ECO:0000259" key="4">
    <source>
        <dbReference type="SMART" id="SM00093"/>
    </source>
</evidence>
<dbReference type="InterPro" id="IPR036186">
    <property type="entry name" value="Serpin_sf"/>
</dbReference>
<proteinExistence type="inferred from homology"/>
<accession>A0A6D2IGE8</accession>
<dbReference type="PANTHER" id="PTHR11461">
    <property type="entry name" value="SERINE PROTEASE INHIBITOR, SERPIN"/>
    <property type="match status" value="1"/>
</dbReference>
<dbReference type="GO" id="GO:0005615">
    <property type="term" value="C:extracellular space"/>
    <property type="evidence" value="ECO:0007669"/>
    <property type="project" value="InterPro"/>
</dbReference>
<dbReference type="InterPro" id="IPR042178">
    <property type="entry name" value="Serpin_sf_1"/>
</dbReference>
<reference evidence="5" key="1">
    <citation type="submission" date="2020-01" db="EMBL/GenBank/DDBJ databases">
        <authorList>
            <person name="Mishra B."/>
        </authorList>
    </citation>
    <scope>NUCLEOTIDE SEQUENCE [LARGE SCALE GENOMIC DNA]</scope>
</reference>
<dbReference type="SUPFAM" id="SSF56574">
    <property type="entry name" value="Serpins"/>
    <property type="match status" value="1"/>
</dbReference>
<dbReference type="EMBL" id="CACVBM020000865">
    <property type="protein sequence ID" value="CAA7024067.1"/>
    <property type="molecule type" value="Genomic_DNA"/>
</dbReference>
<dbReference type="SMART" id="SM00093">
    <property type="entry name" value="SERPIN"/>
    <property type="match status" value="1"/>
</dbReference>
<comment type="similarity">
    <text evidence="1 2">Belongs to the serpin family.</text>
</comment>
<feature type="domain" description="Serpin" evidence="4">
    <location>
        <begin position="71"/>
        <end position="421"/>
    </location>
</feature>
<protein>
    <recommendedName>
        <fullName evidence="4">Serpin domain-containing protein</fullName>
    </recommendedName>
</protein>
<dbReference type="OrthoDB" id="671595at2759"/>
<evidence type="ECO:0000256" key="2">
    <source>
        <dbReference type="RuleBase" id="RU000411"/>
    </source>
</evidence>
<feature type="compositionally biased region" description="Basic residues" evidence="3">
    <location>
        <begin position="1"/>
        <end position="12"/>
    </location>
</feature>
<dbReference type="GO" id="GO:0004867">
    <property type="term" value="F:serine-type endopeptidase inhibitor activity"/>
    <property type="evidence" value="ECO:0007669"/>
    <property type="project" value="InterPro"/>
</dbReference>
<dbReference type="CDD" id="cd02043">
    <property type="entry name" value="serpinP_plants"/>
    <property type="match status" value="1"/>
</dbReference>
<dbReference type="Gene3D" id="3.30.497.10">
    <property type="entry name" value="Antithrombin, subunit I, domain 2"/>
    <property type="match status" value="1"/>
</dbReference>
<dbReference type="InterPro" id="IPR042185">
    <property type="entry name" value="Serpin_sf_2"/>
</dbReference>
<dbReference type="PROSITE" id="PS00284">
    <property type="entry name" value="SERPIN"/>
    <property type="match status" value="1"/>
</dbReference>
<dbReference type="InterPro" id="IPR023796">
    <property type="entry name" value="Serpin_dom"/>
</dbReference>
<dbReference type="InterPro" id="IPR000215">
    <property type="entry name" value="Serpin_fam"/>
</dbReference>
<evidence type="ECO:0000313" key="6">
    <source>
        <dbReference type="Proteomes" id="UP000467841"/>
    </source>
</evidence>
<keyword evidence="6" id="KW-1185">Reference proteome</keyword>
<dbReference type="PANTHER" id="PTHR11461:SF347">
    <property type="entry name" value="SERINE PROTEASE INHIBITOR (SERPIN) FAMILY PROTEIN-RELATED"/>
    <property type="match status" value="1"/>
</dbReference>
<dbReference type="Pfam" id="PF00079">
    <property type="entry name" value="Serpin"/>
    <property type="match status" value="1"/>
</dbReference>
<evidence type="ECO:0000256" key="3">
    <source>
        <dbReference type="SAM" id="MobiDB-lite"/>
    </source>
</evidence>
<dbReference type="AlphaFoldDB" id="A0A6D2IGE8"/>
<feature type="region of interest" description="Disordered" evidence="3">
    <location>
        <begin position="1"/>
        <end position="54"/>
    </location>
</feature>
<gene>
    <name evidence="5" type="ORF">MERR_LOCUS11302</name>
</gene>
<name>A0A6D2IGE8_9BRAS</name>
<dbReference type="Gene3D" id="2.30.39.10">
    <property type="entry name" value="Alpha-1-antitrypsin, domain 1"/>
    <property type="match status" value="1"/>
</dbReference>
<evidence type="ECO:0000256" key="1">
    <source>
        <dbReference type="ARBA" id="ARBA00009500"/>
    </source>
</evidence>
<dbReference type="InterPro" id="IPR023795">
    <property type="entry name" value="Serpin_CS"/>
</dbReference>
<sequence>MEPEKKRKKKQKLSALENASPSLSKMEPETKKKKKKQKLTTSESASPSLAKMEPEEKEINVVNAMNKQSDVAMFLAEKVISAVAKNSNFVFSPASINAVLTMVAASSEEESLRSFIFSILRSSSMDELNAVFREVATVVKSGGPKISAVNGVWMEQSLSLNPSLKDFFENFFKASFAQVDFRFKGEEVRKEVNAWASRHTNDLIQNILPHGSVTSDTDVIYGNALYFKGAWEHTFPKSLTRDEEFHLLNGTSVSVPFMESTRMKYVESYDGFKVLKLPFAQSGDTDRKFSMYFYLPEANDGLDDLVKRMASTSGFLDSHIPSQKVILGKFGIPKFKIEFGFEASKAFSEMKLDSVSLHHKALVEIDEDGAEAAVVTKGGPRGRRTYIKRTYIDFVADHPFVVLIREDYTGTVLFVGQIFDPSKSVST</sequence>